<dbReference type="EMBL" id="JAHZSS010000007">
    <property type="protein sequence ID" value="MBW8190911.1"/>
    <property type="molecule type" value="Genomic_DNA"/>
</dbReference>
<keyword evidence="1" id="KW-0175">Coiled coil</keyword>
<dbReference type="PIRSF" id="PIRSF028069">
    <property type="entry name" value="UCP028069"/>
    <property type="match status" value="1"/>
</dbReference>
<keyword evidence="4" id="KW-1185">Reference proteome</keyword>
<dbReference type="Pfam" id="PF11932">
    <property type="entry name" value="DUF3450"/>
    <property type="match status" value="1"/>
</dbReference>
<protein>
    <submittedName>
        <fullName evidence="3">DUF3450 domain-containing protein</fullName>
    </submittedName>
</protein>
<accession>A0ABS7EEY1</accession>
<sequence length="255" mass="28692">MIKRSLIATALAGAMVVSGTAISEPLTDVQKASTAIHKDAAKSQAKIDNVVDQTQILLDEYRTTLDEIENQTIYNNHVSVLVKDQEEAVSSLQDQIDSIDKTARGVVPLMYRMIDTLEQFVALDVPINMDERNDRVTKLRDAMTMSNVSVSEQFRLVIEAYMVENEYGTKIRAYEGKLNYQGTDISVDYFHLGRIAFVAQSLDQKNVWAWDNSAREWVQLGDEFLSPITTAIRMARKQAPFDLVTLPIRAAETVK</sequence>
<dbReference type="Proteomes" id="UP001166251">
    <property type="component" value="Unassembled WGS sequence"/>
</dbReference>
<evidence type="ECO:0000313" key="4">
    <source>
        <dbReference type="Proteomes" id="UP001166251"/>
    </source>
</evidence>
<gene>
    <name evidence="3" type="ORF">K0504_07670</name>
</gene>
<dbReference type="RefSeq" id="WP_220103701.1">
    <property type="nucleotide sequence ID" value="NZ_JAHZSS010000007.1"/>
</dbReference>
<proteinExistence type="predicted"/>
<keyword evidence="2" id="KW-0732">Signal</keyword>
<feature type="chain" id="PRO_5045568126" evidence="2">
    <location>
        <begin position="24"/>
        <end position="255"/>
    </location>
</feature>
<name>A0ABS7EEY1_9GAMM</name>
<feature type="signal peptide" evidence="2">
    <location>
        <begin position="1"/>
        <end position="23"/>
    </location>
</feature>
<reference evidence="3" key="1">
    <citation type="submission" date="2021-07" db="EMBL/GenBank/DDBJ databases">
        <title>Neiella marina sp. nov., isolated from the intestinal content of sea cucumber Apostichopus japonicus.</title>
        <authorList>
            <person name="Bai X."/>
        </authorList>
    </citation>
    <scope>NUCLEOTIDE SEQUENCE</scope>
    <source>
        <strain evidence="3">126</strain>
    </source>
</reference>
<evidence type="ECO:0000256" key="2">
    <source>
        <dbReference type="SAM" id="SignalP"/>
    </source>
</evidence>
<dbReference type="InterPro" id="IPR016866">
    <property type="entry name" value="UCP028069"/>
</dbReference>
<evidence type="ECO:0000313" key="3">
    <source>
        <dbReference type="EMBL" id="MBW8190911.1"/>
    </source>
</evidence>
<comment type="caution">
    <text evidence="3">The sequence shown here is derived from an EMBL/GenBank/DDBJ whole genome shotgun (WGS) entry which is preliminary data.</text>
</comment>
<feature type="coiled-coil region" evidence="1">
    <location>
        <begin position="51"/>
        <end position="102"/>
    </location>
</feature>
<organism evidence="3 4">
    <name type="scientific">Neiella holothuriorum</name>
    <dbReference type="NCBI Taxonomy" id="2870530"/>
    <lineage>
        <taxon>Bacteria</taxon>
        <taxon>Pseudomonadati</taxon>
        <taxon>Pseudomonadota</taxon>
        <taxon>Gammaproteobacteria</taxon>
        <taxon>Alteromonadales</taxon>
        <taxon>Echinimonadaceae</taxon>
        <taxon>Neiella</taxon>
    </lineage>
</organism>
<evidence type="ECO:0000256" key="1">
    <source>
        <dbReference type="SAM" id="Coils"/>
    </source>
</evidence>